<evidence type="ECO:0000313" key="3">
    <source>
        <dbReference type="EMBL" id="GAA4803771.1"/>
    </source>
</evidence>
<name>A0ABP9C6V7_9ACTN</name>
<proteinExistence type="predicted"/>
<dbReference type="EMBL" id="BAABKQ010000001">
    <property type="protein sequence ID" value="GAA4803771.1"/>
    <property type="molecule type" value="Genomic_DNA"/>
</dbReference>
<keyword evidence="2" id="KW-1133">Transmembrane helix</keyword>
<dbReference type="RefSeq" id="WP_345601981.1">
    <property type="nucleotide sequence ID" value="NZ_BAABKQ010000001.1"/>
</dbReference>
<reference evidence="4" key="1">
    <citation type="journal article" date="2019" name="Int. J. Syst. Evol. Microbiol.">
        <title>The Global Catalogue of Microorganisms (GCM) 10K type strain sequencing project: providing services to taxonomists for standard genome sequencing and annotation.</title>
        <authorList>
            <consortium name="The Broad Institute Genomics Platform"/>
            <consortium name="The Broad Institute Genome Sequencing Center for Infectious Disease"/>
            <person name="Wu L."/>
            <person name="Ma J."/>
        </authorList>
    </citation>
    <scope>NUCLEOTIDE SEQUENCE [LARGE SCALE GENOMIC DNA]</scope>
    <source>
        <strain evidence="4">JCM 18542</strain>
    </source>
</reference>
<accession>A0ABP9C6V7</accession>
<protein>
    <submittedName>
        <fullName evidence="3">Uncharacterized protein</fullName>
    </submittedName>
</protein>
<sequence>MPRQITLVAERGLPFTLAGQVADEVREAVSAATGEPVRLECTGGALTLDDDGEIHLSHSIAATADKSDLVLFFTELPRLEHGRPAPAEIDTERSAGIISIPACGTVALPQRVAHLSIACLVGLLAGDTDDAAFRSAESRRRRWHIDDERQGKRTLVAASRWGWALLVMGMMRVNRPWRLVSTLKGVIAAAAATASFGIFYTSIWQMATTIHPWRLVLITAFAVTLMATWLIVANRLWESGGGRAVWNRLYNTVTVCTVLTGVATMYVGLYLLTFVAGLVVIDTGFMTEKIGRPAALSSFLLLAWLATSMGIVAGALGSSTDSYDAILRATFGERERERRKRQSEQEDPQDERGR</sequence>
<organism evidence="3 4">
    <name type="scientific">Tomitella cavernea</name>
    <dbReference type="NCBI Taxonomy" id="1387982"/>
    <lineage>
        <taxon>Bacteria</taxon>
        <taxon>Bacillati</taxon>
        <taxon>Actinomycetota</taxon>
        <taxon>Actinomycetes</taxon>
        <taxon>Mycobacteriales</taxon>
        <taxon>Tomitella</taxon>
    </lineage>
</organism>
<keyword evidence="2" id="KW-0812">Transmembrane</keyword>
<feature type="transmembrane region" description="Helical" evidence="2">
    <location>
        <begin position="293"/>
        <end position="316"/>
    </location>
</feature>
<feature type="transmembrane region" description="Helical" evidence="2">
    <location>
        <begin position="252"/>
        <end position="281"/>
    </location>
</feature>
<feature type="compositionally biased region" description="Acidic residues" evidence="1">
    <location>
        <begin position="345"/>
        <end position="354"/>
    </location>
</feature>
<evidence type="ECO:0000313" key="4">
    <source>
        <dbReference type="Proteomes" id="UP001500839"/>
    </source>
</evidence>
<feature type="transmembrane region" description="Helical" evidence="2">
    <location>
        <begin position="185"/>
        <end position="203"/>
    </location>
</feature>
<dbReference type="Proteomes" id="UP001500839">
    <property type="component" value="Unassembled WGS sequence"/>
</dbReference>
<keyword evidence="4" id="KW-1185">Reference proteome</keyword>
<feature type="region of interest" description="Disordered" evidence="1">
    <location>
        <begin position="334"/>
        <end position="354"/>
    </location>
</feature>
<keyword evidence="2" id="KW-0472">Membrane</keyword>
<evidence type="ECO:0000256" key="2">
    <source>
        <dbReference type="SAM" id="Phobius"/>
    </source>
</evidence>
<evidence type="ECO:0000256" key="1">
    <source>
        <dbReference type="SAM" id="MobiDB-lite"/>
    </source>
</evidence>
<feature type="transmembrane region" description="Helical" evidence="2">
    <location>
        <begin position="215"/>
        <end position="232"/>
    </location>
</feature>
<gene>
    <name evidence="3" type="ORF">GCM10023353_02630</name>
</gene>
<comment type="caution">
    <text evidence="3">The sequence shown here is derived from an EMBL/GenBank/DDBJ whole genome shotgun (WGS) entry which is preliminary data.</text>
</comment>